<evidence type="ECO:0000313" key="2">
    <source>
        <dbReference type="Proteomes" id="UP001169027"/>
    </source>
</evidence>
<dbReference type="EMBL" id="JAUKVY010000051">
    <property type="protein sequence ID" value="MDO1537869.1"/>
    <property type="molecule type" value="Genomic_DNA"/>
</dbReference>
<dbReference type="Proteomes" id="UP001169027">
    <property type="component" value="Unassembled WGS sequence"/>
</dbReference>
<evidence type="ECO:0000313" key="1">
    <source>
        <dbReference type="EMBL" id="MDO1537869.1"/>
    </source>
</evidence>
<gene>
    <name evidence="1" type="ORF">Q2T77_37140</name>
</gene>
<evidence type="ECO:0008006" key="3">
    <source>
        <dbReference type="Google" id="ProtNLM"/>
    </source>
</evidence>
<organism evidence="1 2">
    <name type="scientific">Variovorax ginsengisoli</name>
    <dbReference type="NCBI Taxonomy" id="363844"/>
    <lineage>
        <taxon>Bacteria</taxon>
        <taxon>Pseudomonadati</taxon>
        <taxon>Pseudomonadota</taxon>
        <taxon>Betaproteobacteria</taxon>
        <taxon>Burkholderiales</taxon>
        <taxon>Comamonadaceae</taxon>
        <taxon>Variovorax</taxon>
    </lineage>
</organism>
<comment type="caution">
    <text evidence="1">The sequence shown here is derived from an EMBL/GenBank/DDBJ whole genome shotgun (WGS) entry which is preliminary data.</text>
</comment>
<dbReference type="RefSeq" id="WP_301816289.1">
    <property type="nucleotide sequence ID" value="NZ_JAUJZH010000051.1"/>
</dbReference>
<sequence length="106" mass="11306">MQNLTQPFVKLSAANADLITRFAQSQDVADLVNTSAQKYLELAQKAFGGMPASEAQADLIRSLTDNYSTFAREHAESLMGMAAEAQAQLTQQVAEASKIVNPTASG</sequence>
<name>A0ABT8SG54_9BURK</name>
<keyword evidence="2" id="KW-1185">Reference proteome</keyword>
<proteinExistence type="predicted"/>
<reference evidence="1" key="1">
    <citation type="submission" date="2023-06" db="EMBL/GenBank/DDBJ databases">
        <authorList>
            <person name="Jiang Y."/>
            <person name="Liu Q."/>
        </authorList>
    </citation>
    <scope>NUCLEOTIDE SEQUENCE</scope>
    <source>
        <strain evidence="1">CGMCC 1.12090</strain>
    </source>
</reference>
<protein>
    <recommendedName>
        <fullName evidence="3">Phasin family protein</fullName>
    </recommendedName>
</protein>
<accession>A0ABT8SG54</accession>